<evidence type="ECO:0000313" key="2">
    <source>
        <dbReference type="Proteomes" id="UP001267426"/>
    </source>
</evidence>
<dbReference type="CDD" id="cd02440">
    <property type="entry name" value="AdoMet_MTases"/>
    <property type="match status" value="1"/>
</dbReference>
<proteinExistence type="predicted"/>
<dbReference type="SUPFAM" id="SSF53335">
    <property type="entry name" value="S-adenosyl-L-methionine-dependent methyltransferases"/>
    <property type="match status" value="1"/>
</dbReference>
<dbReference type="Pfam" id="PF13489">
    <property type="entry name" value="Methyltransf_23"/>
    <property type="match status" value="1"/>
</dbReference>
<dbReference type="EMBL" id="JAVRHT010000007">
    <property type="protein sequence ID" value="MDT0630975.1"/>
    <property type="molecule type" value="Genomic_DNA"/>
</dbReference>
<evidence type="ECO:0000313" key="1">
    <source>
        <dbReference type="EMBL" id="MDT0630975.1"/>
    </source>
</evidence>
<dbReference type="GO" id="GO:0008168">
    <property type="term" value="F:methyltransferase activity"/>
    <property type="evidence" value="ECO:0007669"/>
    <property type="project" value="UniProtKB-KW"/>
</dbReference>
<reference evidence="1 2" key="1">
    <citation type="submission" date="2023-09" db="EMBL/GenBank/DDBJ databases">
        <authorList>
            <person name="Rey-Velasco X."/>
        </authorList>
    </citation>
    <scope>NUCLEOTIDE SEQUENCE [LARGE SCALE GENOMIC DNA]</scope>
    <source>
        <strain evidence="1 2">F394</strain>
    </source>
</reference>
<comment type="caution">
    <text evidence="1">The sequence shown here is derived from an EMBL/GenBank/DDBJ whole genome shotgun (WGS) entry which is preliminary data.</text>
</comment>
<dbReference type="Gene3D" id="3.40.50.150">
    <property type="entry name" value="Vaccinia Virus protein VP39"/>
    <property type="match status" value="1"/>
</dbReference>
<dbReference type="RefSeq" id="WP_311662313.1">
    <property type="nucleotide sequence ID" value="NZ_JAVRHT010000007.1"/>
</dbReference>
<organism evidence="1 2">
    <name type="scientific">Rubrivirga litoralis</name>
    <dbReference type="NCBI Taxonomy" id="3075598"/>
    <lineage>
        <taxon>Bacteria</taxon>
        <taxon>Pseudomonadati</taxon>
        <taxon>Rhodothermota</taxon>
        <taxon>Rhodothermia</taxon>
        <taxon>Rhodothermales</taxon>
        <taxon>Rubricoccaceae</taxon>
        <taxon>Rubrivirga</taxon>
    </lineage>
</organism>
<accession>A0ABU3BNV5</accession>
<sequence length="251" mass="27618">MPYDGPFYDTYHGESARSAAAFAARLAGELGPRSVLDVGCGIGTWLRAFGEAGADTLVGVDGPYVDPGQLLVPADRFVAADLTRPLALPDRLPQTFDLAVSMEVGEHLPARAAQTLVRSLTARAPVVLFSAAIPHQGGTDHVNEQWPRYWTRRFAGEGYLTVDRLRPAFWDDDRVAYYYAQNAFLFVRESALGDHPALAPFVVDPDDPTLDRVHPRKWAEANDPRRRPLRGVLAALPHAARNAIARRVGRR</sequence>
<dbReference type="GO" id="GO:0032259">
    <property type="term" value="P:methylation"/>
    <property type="evidence" value="ECO:0007669"/>
    <property type="project" value="UniProtKB-KW"/>
</dbReference>
<keyword evidence="2" id="KW-1185">Reference proteome</keyword>
<dbReference type="InterPro" id="IPR029063">
    <property type="entry name" value="SAM-dependent_MTases_sf"/>
</dbReference>
<name>A0ABU3BNV5_9BACT</name>
<protein>
    <submittedName>
        <fullName evidence="1">Class I SAM-dependent methyltransferase</fullName>
        <ecNumber evidence="1">2.1.-.-</ecNumber>
    </submittedName>
</protein>
<keyword evidence="1" id="KW-0808">Transferase</keyword>
<dbReference type="Proteomes" id="UP001267426">
    <property type="component" value="Unassembled WGS sequence"/>
</dbReference>
<dbReference type="EC" id="2.1.-.-" evidence="1"/>
<keyword evidence="1" id="KW-0489">Methyltransferase</keyword>
<gene>
    <name evidence="1" type="ORF">RM540_04365</name>
</gene>